<proteinExistence type="predicted"/>
<dbReference type="Proteomes" id="UP000441585">
    <property type="component" value="Unassembled WGS sequence"/>
</dbReference>
<comment type="caution">
    <text evidence="2">The sequence shown here is derived from an EMBL/GenBank/DDBJ whole genome shotgun (WGS) entry which is preliminary data.</text>
</comment>
<keyword evidence="3" id="KW-1185">Reference proteome</keyword>
<sequence length="614" mass="65383">MAENFEAIIGANIKAFQRAMREVDREIRETAMGAEAEITADISEFMSEISAVDSMLTELADEHNIDISSDVAEVISEIESVDEALSTLPENVDINIDSEIAEVLEEVEAVDQVISSLPSEVQIDIDSNVADVIAEAEAVDAALSSLPGEVDIDVETDVAGTIAEIAAVGAAAAALPNEVDIDVDADVAGAIAQIAAFDAAVSALPNNVEVDVDVDEDTLQKRFKRVQSSMDRFATSIRTVGEIAQYSSRGLLLMISPAIVPVIAHLIGVLGNLGVMLGVIAGSTFALVSAFAAAAIGILGFVAVAIPSIKAVHGEVEDMTKAQKKAYESLKVVKSTWKDIQDSVSDKAASAYGSALKAVAAILKGLKPMFIGVADAFNRLMESLNKSVGSPPVQKFFDYLNKEAGPLTETVLKSLGNLLQGFFNMMTSFGPLTKSTAQGFLEMSERFAAWADGLGKSKAFQNFVTYVETNMPKIRAIFRDAIAGIIYTFAAFGPSASEWMDRLKEMMAGFKEWSKALGDNAEFKGFIDYIKENGPKVADLIGNIVTFLKELGIALAPMGTQMLESINGFLAWTSAMMNAHPWFGKLVAATIVLAGAFFAMLPILIAVAAFLGRQ</sequence>
<gene>
    <name evidence="2" type="ORF">GJU41_12770</name>
</gene>
<feature type="transmembrane region" description="Helical" evidence="1">
    <location>
        <begin position="276"/>
        <end position="306"/>
    </location>
</feature>
<evidence type="ECO:0000256" key="1">
    <source>
        <dbReference type="SAM" id="Phobius"/>
    </source>
</evidence>
<evidence type="ECO:0000313" key="2">
    <source>
        <dbReference type="EMBL" id="MRX54848.1"/>
    </source>
</evidence>
<dbReference type="RefSeq" id="WP_154318800.1">
    <property type="nucleotide sequence ID" value="NZ_CAJGAA010000002.1"/>
</dbReference>
<keyword evidence="1" id="KW-1133">Transmembrane helix</keyword>
<protein>
    <submittedName>
        <fullName evidence="2">Uncharacterized protein</fullName>
    </submittedName>
</protein>
<evidence type="ECO:0000313" key="3">
    <source>
        <dbReference type="Proteomes" id="UP000441585"/>
    </source>
</evidence>
<reference evidence="2 3" key="1">
    <citation type="submission" date="2019-11" db="EMBL/GenBank/DDBJ databases">
        <title>Bacillus idriensis genome.</title>
        <authorList>
            <person name="Konopka E.N."/>
            <person name="Newman J.D."/>
        </authorList>
    </citation>
    <scope>NUCLEOTIDE SEQUENCE [LARGE SCALE GENOMIC DNA]</scope>
    <source>
        <strain evidence="2 3">DSM 19097</strain>
    </source>
</reference>
<dbReference type="AlphaFoldDB" id="A0A6I2M9P8"/>
<dbReference type="EMBL" id="WKKF01000002">
    <property type="protein sequence ID" value="MRX54848.1"/>
    <property type="molecule type" value="Genomic_DNA"/>
</dbReference>
<organism evidence="2 3">
    <name type="scientific">Metabacillus idriensis</name>
    <dbReference type="NCBI Taxonomy" id="324768"/>
    <lineage>
        <taxon>Bacteria</taxon>
        <taxon>Bacillati</taxon>
        <taxon>Bacillota</taxon>
        <taxon>Bacilli</taxon>
        <taxon>Bacillales</taxon>
        <taxon>Bacillaceae</taxon>
        <taxon>Metabacillus</taxon>
    </lineage>
</organism>
<name>A0A6I2M9P8_9BACI</name>
<accession>A0A6I2M9P8</accession>
<feature type="transmembrane region" description="Helical" evidence="1">
    <location>
        <begin position="586"/>
        <end position="611"/>
    </location>
</feature>
<keyword evidence="1" id="KW-0812">Transmembrane</keyword>
<keyword evidence="1" id="KW-0472">Membrane</keyword>
<feature type="transmembrane region" description="Helical" evidence="1">
    <location>
        <begin position="251"/>
        <end position="270"/>
    </location>
</feature>